<evidence type="ECO:0000313" key="3">
    <source>
        <dbReference type="Proteomes" id="UP000219453"/>
    </source>
</evidence>
<name>A0A285N9D9_NATPI</name>
<feature type="compositionally biased region" description="Basic and acidic residues" evidence="1">
    <location>
        <begin position="15"/>
        <end position="25"/>
    </location>
</feature>
<protein>
    <submittedName>
        <fullName evidence="2">Uncharacterized protein</fullName>
    </submittedName>
</protein>
<reference evidence="3" key="1">
    <citation type="submission" date="2017-09" db="EMBL/GenBank/DDBJ databases">
        <authorList>
            <person name="Varghese N."/>
            <person name="Submissions S."/>
        </authorList>
    </citation>
    <scope>NUCLEOTIDE SEQUENCE [LARGE SCALE GENOMIC DNA]</scope>
    <source>
        <strain evidence="3">DSM 27208</strain>
    </source>
</reference>
<dbReference type="Proteomes" id="UP000219453">
    <property type="component" value="Unassembled WGS sequence"/>
</dbReference>
<proteinExistence type="predicted"/>
<sequence length="107" mass="12571">MSVTGTTLAADGSSPDDRHQTVRIDRSNAVERYRYVCPNGHTDWDRTNNHVWCRSCRQQAENGDDVHPEHWEIYDKKLDKEIPWDAVELVADRGNWSAQRRRHRATR</sequence>
<keyword evidence="3" id="KW-1185">Reference proteome</keyword>
<organism evidence="2 3">
    <name type="scientific">Natronoarchaeum philippinense</name>
    <dbReference type="NCBI Taxonomy" id="558529"/>
    <lineage>
        <taxon>Archaea</taxon>
        <taxon>Methanobacteriati</taxon>
        <taxon>Methanobacteriota</taxon>
        <taxon>Stenosarchaea group</taxon>
        <taxon>Halobacteria</taxon>
        <taxon>Halobacteriales</taxon>
        <taxon>Natronoarchaeaceae</taxon>
    </lineage>
</organism>
<dbReference type="OrthoDB" id="266394at2157"/>
<dbReference type="RefSeq" id="WP_097008005.1">
    <property type="nucleotide sequence ID" value="NZ_OBEJ01000001.1"/>
</dbReference>
<evidence type="ECO:0000256" key="1">
    <source>
        <dbReference type="SAM" id="MobiDB-lite"/>
    </source>
</evidence>
<dbReference type="EMBL" id="OBEJ01000001">
    <property type="protein sequence ID" value="SNZ06102.1"/>
    <property type="molecule type" value="Genomic_DNA"/>
</dbReference>
<gene>
    <name evidence="2" type="ORF">SAMN06269185_1049</name>
</gene>
<evidence type="ECO:0000313" key="2">
    <source>
        <dbReference type="EMBL" id="SNZ06102.1"/>
    </source>
</evidence>
<accession>A0A285N9D9</accession>
<feature type="region of interest" description="Disordered" evidence="1">
    <location>
        <begin position="1"/>
        <end position="25"/>
    </location>
</feature>
<dbReference type="AlphaFoldDB" id="A0A285N9D9"/>